<dbReference type="AlphaFoldDB" id="A0A381QU64"/>
<dbReference type="PRINTS" id="PR01506">
    <property type="entry name" value="TATBPROTEIN"/>
</dbReference>
<keyword evidence="6 9" id="KW-1133">Transmembrane helix</keyword>
<keyword evidence="8 9" id="KW-0472">Membrane</keyword>
<evidence type="ECO:0000256" key="5">
    <source>
        <dbReference type="ARBA" id="ARBA00022927"/>
    </source>
</evidence>
<evidence type="ECO:0008006" key="11">
    <source>
        <dbReference type="Google" id="ProtNLM"/>
    </source>
</evidence>
<evidence type="ECO:0000256" key="2">
    <source>
        <dbReference type="ARBA" id="ARBA00022448"/>
    </source>
</evidence>
<evidence type="ECO:0000256" key="4">
    <source>
        <dbReference type="ARBA" id="ARBA00022692"/>
    </source>
</evidence>
<reference evidence="10" key="1">
    <citation type="submission" date="2018-05" db="EMBL/GenBank/DDBJ databases">
        <authorList>
            <person name="Lanie J.A."/>
            <person name="Ng W.-L."/>
            <person name="Kazmierczak K.M."/>
            <person name="Andrzejewski T.M."/>
            <person name="Davidsen T.M."/>
            <person name="Wayne K.J."/>
            <person name="Tettelin H."/>
            <person name="Glass J.I."/>
            <person name="Rusch D."/>
            <person name="Podicherti R."/>
            <person name="Tsui H.-C.T."/>
            <person name="Winkler M.E."/>
        </authorList>
    </citation>
    <scope>NUCLEOTIDE SEQUENCE</scope>
</reference>
<dbReference type="GO" id="GO:0043953">
    <property type="term" value="P:protein transport by the Tat complex"/>
    <property type="evidence" value="ECO:0007669"/>
    <property type="project" value="InterPro"/>
</dbReference>
<evidence type="ECO:0000256" key="1">
    <source>
        <dbReference type="ARBA" id="ARBA00004167"/>
    </source>
</evidence>
<keyword evidence="2" id="KW-0813">Transport</keyword>
<evidence type="ECO:0000256" key="8">
    <source>
        <dbReference type="ARBA" id="ARBA00023136"/>
    </source>
</evidence>
<dbReference type="EMBL" id="UINC01001463">
    <property type="protein sequence ID" value="SUZ81337.1"/>
    <property type="molecule type" value="Genomic_DNA"/>
</dbReference>
<comment type="subcellular location">
    <subcellularLocation>
        <location evidence="1">Membrane</location>
        <topology evidence="1">Single-pass membrane protein</topology>
    </subcellularLocation>
</comment>
<proteinExistence type="predicted"/>
<evidence type="ECO:0000256" key="3">
    <source>
        <dbReference type="ARBA" id="ARBA00022475"/>
    </source>
</evidence>
<dbReference type="InterPro" id="IPR003369">
    <property type="entry name" value="TatA/B/E"/>
</dbReference>
<evidence type="ECO:0000256" key="7">
    <source>
        <dbReference type="ARBA" id="ARBA00023010"/>
    </source>
</evidence>
<dbReference type="Gene3D" id="1.20.5.3310">
    <property type="match status" value="1"/>
</dbReference>
<sequence length="112" mass="12653">MFSFGWSEIALTVIVVIIVVGPKEIPNLLKQIGSFSKSLKKISRDFKNSLNELAEENDLKDVKKSISDLKNIKKDLDPTVDFKKEINSIKDTVGSLDKEIKEIDSKEKNTDK</sequence>
<keyword evidence="4 9" id="KW-0812">Transmembrane</keyword>
<keyword evidence="5" id="KW-0653">Protein transport</keyword>
<dbReference type="NCBIfam" id="TIGR01410">
    <property type="entry name" value="tatB"/>
    <property type="match status" value="1"/>
</dbReference>
<name>A0A381QU64_9ZZZZ</name>
<protein>
    <recommendedName>
        <fullName evidence="11">Sec-independent protein translocase protein TatB</fullName>
    </recommendedName>
</protein>
<evidence type="ECO:0000256" key="9">
    <source>
        <dbReference type="SAM" id="Phobius"/>
    </source>
</evidence>
<organism evidence="10">
    <name type="scientific">marine metagenome</name>
    <dbReference type="NCBI Taxonomy" id="408172"/>
    <lineage>
        <taxon>unclassified sequences</taxon>
        <taxon>metagenomes</taxon>
        <taxon>ecological metagenomes</taxon>
    </lineage>
</organism>
<evidence type="ECO:0000313" key="10">
    <source>
        <dbReference type="EMBL" id="SUZ81337.1"/>
    </source>
</evidence>
<gene>
    <name evidence="10" type="ORF">METZ01_LOCUS34191</name>
</gene>
<dbReference type="InterPro" id="IPR018448">
    <property type="entry name" value="TatB"/>
</dbReference>
<dbReference type="GO" id="GO:0016020">
    <property type="term" value="C:membrane"/>
    <property type="evidence" value="ECO:0007669"/>
    <property type="project" value="InterPro"/>
</dbReference>
<dbReference type="Pfam" id="PF02416">
    <property type="entry name" value="TatA_B_E"/>
    <property type="match status" value="1"/>
</dbReference>
<accession>A0A381QU64</accession>
<dbReference type="GO" id="GO:0008320">
    <property type="term" value="F:protein transmembrane transporter activity"/>
    <property type="evidence" value="ECO:0007669"/>
    <property type="project" value="InterPro"/>
</dbReference>
<keyword evidence="7" id="KW-0811">Translocation</keyword>
<evidence type="ECO:0000256" key="6">
    <source>
        <dbReference type="ARBA" id="ARBA00022989"/>
    </source>
</evidence>
<feature type="transmembrane region" description="Helical" evidence="9">
    <location>
        <begin position="6"/>
        <end position="22"/>
    </location>
</feature>
<keyword evidence="3" id="KW-1003">Cell membrane</keyword>